<sequence>METRSNHILVGGVVMALLIAVIVFVIWLSRASGDDRKEYDIFFNQAVDGLAKGSAVTFSGVPVGQVESINLQPEAPEFVRVRISVNDKAPVLVGTTATIKGVGFTGVSQIQLDPPEQDRRRRGAAQPPQITCPEQDRDAQCPYGVPIIPTKPGALGQLLNSAPELLERVSTLTARLTELLSDRNQASIASILDNVEVISANLAQRSDEIAAAMADARIAIQQTGRAVEEMGQLADTSDKLLQQEAGPLIADLRSTVRAAETSMKNLDAAVGDARPGLQAFSKQTIPEVGQLVRDLREMSGALSSVAQKLDQQGATGIIGGNRLPDYKPRD</sequence>
<dbReference type="Pfam" id="PF02470">
    <property type="entry name" value="MlaD"/>
    <property type="match status" value="1"/>
</dbReference>
<evidence type="ECO:0000256" key="1">
    <source>
        <dbReference type="SAM" id="MobiDB-lite"/>
    </source>
</evidence>
<feature type="region of interest" description="Disordered" evidence="1">
    <location>
        <begin position="110"/>
        <end position="137"/>
    </location>
</feature>
<proteinExistence type="predicted"/>
<protein>
    <submittedName>
        <fullName evidence="4">MlaD family protein</fullName>
    </submittedName>
</protein>
<dbReference type="InterPro" id="IPR003399">
    <property type="entry name" value="Mce/MlaD"/>
</dbReference>
<keyword evidence="2" id="KW-0472">Membrane</keyword>
<feature type="domain" description="Mce/MlaD" evidence="3">
    <location>
        <begin position="38"/>
        <end position="115"/>
    </location>
</feature>
<evidence type="ECO:0000256" key="2">
    <source>
        <dbReference type="SAM" id="Phobius"/>
    </source>
</evidence>
<evidence type="ECO:0000259" key="3">
    <source>
        <dbReference type="Pfam" id="PF02470"/>
    </source>
</evidence>
<dbReference type="EMBL" id="JAVUPU010000004">
    <property type="protein sequence ID" value="MDT9599274.1"/>
    <property type="molecule type" value="Genomic_DNA"/>
</dbReference>
<comment type="caution">
    <text evidence="4">The sequence shown here is derived from an EMBL/GenBank/DDBJ whole genome shotgun (WGS) entry which is preliminary data.</text>
</comment>
<keyword evidence="5" id="KW-1185">Reference proteome</keyword>
<dbReference type="Proteomes" id="UP001259572">
    <property type="component" value="Unassembled WGS sequence"/>
</dbReference>
<dbReference type="PANTHER" id="PTHR36698:SF2">
    <property type="entry name" value="MCE_MLAD DOMAIN-CONTAINING PROTEIN"/>
    <property type="match status" value="1"/>
</dbReference>
<dbReference type="RefSeq" id="WP_315726034.1">
    <property type="nucleotide sequence ID" value="NZ_JAVUPU010000004.1"/>
</dbReference>
<evidence type="ECO:0000313" key="5">
    <source>
        <dbReference type="Proteomes" id="UP001259572"/>
    </source>
</evidence>
<accession>A0ABU3Q798</accession>
<keyword evidence="2" id="KW-0812">Transmembrane</keyword>
<gene>
    <name evidence="4" type="ORF">RQX22_09960</name>
</gene>
<evidence type="ECO:0000313" key="4">
    <source>
        <dbReference type="EMBL" id="MDT9599274.1"/>
    </source>
</evidence>
<feature type="transmembrane region" description="Helical" evidence="2">
    <location>
        <begin position="6"/>
        <end position="28"/>
    </location>
</feature>
<name>A0ABU3Q798_9SPHN</name>
<reference evidence="4 5" key="1">
    <citation type="submission" date="2023-05" db="EMBL/GenBank/DDBJ databases">
        <authorList>
            <person name="Guo Y."/>
        </authorList>
    </citation>
    <scope>NUCLEOTIDE SEQUENCE [LARGE SCALE GENOMIC DNA]</scope>
    <source>
        <strain evidence="4 5">GR2756</strain>
    </source>
</reference>
<organism evidence="4 5">
    <name type="scientific">Sphingosinicella rhizophila</name>
    <dbReference type="NCBI Taxonomy" id="3050082"/>
    <lineage>
        <taxon>Bacteria</taxon>
        <taxon>Pseudomonadati</taxon>
        <taxon>Pseudomonadota</taxon>
        <taxon>Alphaproteobacteria</taxon>
        <taxon>Sphingomonadales</taxon>
        <taxon>Sphingosinicellaceae</taxon>
        <taxon>Sphingosinicella</taxon>
    </lineage>
</organism>
<keyword evidence="2" id="KW-1133">Transmembrane helix</keyword>
<dbReference type="PANTHER" id="PTHR36698">
    <property type="entry name" value="BLL5892 PROTEIN"/>
    <property type="match status" value="1"/>
</dbReference>